<dbReference type="Gene3D" id="1.10.287.130">
    <property type="match status" value="1"/>
</dbReference>
<dbReference type="InterPro" id="IPR029016">
    <property type="entry name" value="GAF-like_dom_sf"/>
</dbReference>
<dbReference type="Pfam" id="PF00072">
    <property type="entry name" value="Response_reg"/>
    <property type="match status" value="1"/>
</dbReference>
<dbReference type="InterPro" id="IPR035965">
    <property type="entry name" value="PAS-like_dom_sf"/>
</dbReference>
<dbReference type="Gene3D" id="3.40.50.2300">
    <property type="match status" value="1"/>
</dbReference>
<dbReference type="InterPro" id="IPR005467">
    <property type="entry name" value="His_kinase_dom"/>
</dbReference>
<evidence type="ECO:0000256" key="4">
    <source>
        <dbReference type="ARBA" id="ARBA00022553"/>
    </source>
</evidence>
<dbReference type="InterPro" id="IPR011006">
    <property type="entry name" value="CheY-like_superfamily"/>
</dbReference>
<dbReference type="SMART" id="SM00065">
    <property type="entry name" value="GAF"/>
    <property type="match status" value="1"/>
</dbReference>
<feature type="modified residue" description="4-aspartylphosphate" evidence="7">
    <location>
        <position position="650"/>
    </location>
</feature>
<dbReference type="InterPro" id="IPR003594">
    <property type="entry name" value="HATPase_dom"/>
</dbReference>
<dbReference type="SUPFAM" id="SSF47384">
    <property type="entry name" value="Homodimeric domain of signal transducing histidine kinase"/>
    <property type="match status" value="1"/>
</dbReference>
<comment type="catalytic activity">
    <reaction evidence="1">
        <text>ATP + protein L-histidine = ADP + protein N-phospho-L-histidine.</text>
        <dbReference type="EC" id="2.7.13.3"/>
    </reaction>
</comment>
<sequence length="713" mass="76246">MAAAIAAKDWSLTPLGPIESWPPALKTTVSLILASGFPQAIVWGEGLTTIYNDAFAPILGDKADPLGKAFNEIWSEAWPSLQPIAEAAFEGQSTYVEDFPLEIERGEGPEHAFFTFSYSPIRDENGLVVGMLDTVTETTAAVVAREKLGFLDALGRALAGIEDPDVILAVTTRLVAARLGLSNCAYADMDEDEDGFTIRGDWAAPGSPSIVGHYSLADFGLLAVQELSAARPLIVNDNLKELAPEEAATFQNIGIAATICMPLVKNGRLTALMAIHDRKPHRWSAFELDLIGEVTERSWAHIERVRAAADLRASMRELDELNRTLEKKVEQAVAERVTAEEALRHTQRLEAIGQLTGGVAHDFNNLLTIIRGSADLLARDNVPEARRERYITAIRETADRAAKLTSQLLSFSRRQALTPRVFDVGARARVIGEMMRSTLGEQLSVDVASVATGLFTNADPVEFETSLLNLGVNARDAMAGAGVLSLAVEPVSSIPSIRGQPARSGDYIALRVSDTGPGIAVADHARIFEPFYTTKPVGEGTGLGLSQVFGFANQSGGDIAIESEEGRGAAFTLYLPRTPAPPVTDEAGEEAGPAGKAQGRILVVEDNADVGAFAINLLEDLGYQPVLTSSGEAALDLLGTDDAFDLVFSDVLMPGMDGVALGAAIRQRWPGKAVLLTSGYSHALATDAEHGFDVLRKPYAIEELSLAIRRLLG</sequence>
<feature type="coiled-coil region" evidence="8">
    <location>
        <begin position="304"/>
        <end position="342"/>
    </location>
</feature>
<dbReference type="InterPro" id="IPR036097">
    <property type="entry name" value="HisK_dim/P_sf"/>
</dbReference>
<dbReference type="PRINTS" id="PR00344">
    <property type="entry name" value="BCTRLSENSOR"/>
</dbReference>
<dbReference type="SMART" id="SM00388">
    <property type="entry name" value="HisKA"/>
    <property type="match status" value="1"/>
</dbReference>
<evidence type="ECO:0000256" key="2">
    <source>
        <dbReference type="ARBA" id="ARBA00006402"/>
    </source>
</evidence>
<dbReference type="Gene3D" id="3.30.450.20">
    <property type="entry name" value="PAS domain"/>
    <property type="match status" value="1"/>
</dbReference>
<dbReference type="RefSeq" id="WP_168046835.1">
    <property type="nucleotide sequence ID" value="NZ_JAATJM010000001.1"/>
</dbReference>
<dbReference type="PROSITE" id="PS50046">
    <property type="entry name" value="PHYTOCHROME_2"/>
    <property type="match status" value="1"/>
</dbReference>
<dbReference type="InterPro" id="IPR016132">
    <property type="entry name" value="Phyto_chromo_attachment"/>
</dbReference>
<feature type="domain" description="Histidine kinase" evidence="10">
    <location>
        <begin position="358"/>
        <end position="579"/>
    </location>
</feature>
<reference evidence="12 13" key="1">
    <citation type="submission" date="2020-03" db="EMBL/GenBank/DDBJ databases">
        <title>Genomic Encyclopedia of Type Strains, Phase IV (KMG-IV): sequencing the most valuable type-strain genomes for metagenomic binning, comparative biology and taxonomic classification.</title>
        <authorList>
            <person name="Goeker M."/>
        </authorList>
    </citation>
    <scope>NUCLEOTIDE SEQUENCE [LARGE SCALE GENOMIC DNA]</scope>
    <source>
        <strain evidence="12 13">DSM 4736</strain>
    </source>
</reference>
<dbReference type="PANTHER" id="PTHR43065:SF49">
    <property type="entry name" value="HISTIDINE KINASE"/>
    <property type="match status" value="1"/>
</dbReference>
<evidence type="ECO:0000259" key="10">
    <source>
        <dbReference type="PROSITE" id="PS50109"/>
    </source>
</evidence>
<evidence type="ECO:0000256" key="3">
    <source>
        <dbReference type="ARBA" id="ARBA00012438"/>
    </source>
</evidence>
<dbReference type="GO" id="GO:0000155">
    <property type="term" value="F:phosphorelay sensor kinase activity"/>
    <property type="evidence" value="ECO:0007669"/>
    <property type="project" value="InterPro"/>
</dbReference>
<dbReference type="EC" id="2.7.13.3" evidence="3"/>
<dbReference type="Gene3D" id="3.30.565.10">
    <property type="entry name" value="Histidine kinase-like ATPase, C-terminal domain"/>
    <property type="match status" value="1"/>
</dbReference>
<dbReference type="SUPFAM" id="SSF52172">
    <property type="entry name" value="CheY-like"/>
    <property type="match status" value="1"/>
</dbReference>
<evidence type="ECO:0000313" key="12">
    <source>
        <dbReference type="EMBL" id="NJC41601.1"/>
    </source>
</evidence>
<dbReference type="Proteomes" id="UP000587415">
    <property type="component" value="Unassembled WGS sequence"/>
</dbReference>
<evidence type="ECO:0000256" key="7">
    <source>
        <dbReference type="PROSITE-ProRule" id="PRU00169"/>
    </source>
</evidence>
<dbReference type="InterPro" id="IPR004358">
    <property type="entry name" value="Sig_transdc_His_kin-like_C"/>
</dbReference>
<dbReference type="InterPro" id="IPR001789">
    <property type="entry name" value="Sig_transdc_resp-reg_receiver"/>
</dbReference>
<organism evidence="12 13">
    <name type="scientific">Brevundimonas alba</name>
    <dbReference type="NCBI Taxonomy" id="74314"/>
    <lineage>
        <taxon>Bacteria</taxon>
        <taxon>Pseudomonadati</taxon>
        <taxon>Pseudomonadota</taxon>
        <taxon>Alphaproteobacteria</taxon>
        <taxon>Caulobacterales</taxon>
        <taxon>Caulobacteraceae</taxon>
        <taxon>Brevundimonas</taxon>
    </lineage>
</organism>
<dbReference type="SUPFAM" id="SSF55781">
    <property type="entry name" value="GAF domain-like"/>
    <property type="match status" value="1"/>
</dbReference>
<proteinExistence type="inferred from homology"/>
<gene>
    <name evidence="12" type="ORF">GGQ87_001859</name>
</gene>
<dbReference type="SMART" id="SM00448">
    <property type="entry name" value="REC"/>
    <property type="match status" value="1"/>
</dbReference>
<dbReference type="AlphaFoldDB" id="A0A7X6BPK5"/>
<dbReference type="Pfam" id="PF01590">
    <property type="entry name" value="GAF"/>
    <property type="match status" value="1"/>
</dbReference>
<comment type="similarity">
    <text evidence="2">In the N-terminal section; belongs to the phytochrome family.</text>
</comment>
<dbReference type="PROSITE" id="PS50109">
    <property type="entry name" value="HIS_KIN"/>
    <property type="match status" value="1"/>
</dbReference>
<dbReference type="PANTHER" id="PTHR43065">
    <property type="entry name" value="SENSOR HISTIDINE KINASE"/>
    <property type="match status" value="1"/>
</dbReference>
<dbReference type="InterPro" id="IPR036890">
    <property type="entry name" value="HATPase_C_sf"/>
</dbReference>
<accession>A0A7X6BPK5</accession>
<dbReference type="CDD" id="cd00082">
    <property type="entry name" value="HisKA"/>
    <property type="match status" value="1"/>
</dbReference>
<keyword evidence="8" id="KW-0175">Coiled coil</keyword>
<dbReference type="SMART" id="SM00387">
    <property type="entry name" value="HATPase_c"/>
    <property type="match status" value="1"/>
</dbReference>
<name>A0A7X6BPK5_9CAUL</name>
<keyword evidence="6 12" id="KW-0418">Kinase</keyword>
<evidence type="ECO:0000259" key="11">
    <source>
        <dbReference type="PROSITE" id="PS50110"/>
    </source>
</evidence>
<comment type="caution">
    <text evidence="12">The sequence shown here is derived from an EMBL/GenBank/DDBJ whole genome shotgun (WGS) entry which is preliminary data.</text>
</comment>
<evidence type="ECO:0000256" key="8">
    <source>
        <dbReference type="SAM" id="Coils"/>
    </source>
</evidence>
<feature type="domain" description="Phytochrome chromophore attachment site" evidence="9">
    <location>
        <begin position="235"/>
        <end position="297"/>
    </location>
</feature>
<evidence type="ECO:0000256" key="6">
    <source>
        <dbReference type="ARBA" id="ARBA00022777"/>
    </source>
</evidence>
<protein>
    <recommendedName>
        <fullName evidence="3">histidine kinase</fullName>
        <ecNumber evidence="3">2.7.13.3</ecNumber>
    </recommendedName>
</protein>
<dbReference type="PROSITE" id="PS50110">
    <property type="entry name" value="RESPONSE_REGULATORY"/>
    <property type="match status" value="1"/>
</dbReference>
<dbReference type="InterPro" id="IPR003018">
    <property type="entry name" value="GAF"/>
</dbReference>
<evidence type="ECO:0000256" key="1">
    <source>
        <dbReference type="ARBA" id="ARBA00000085"/>
    </source>
</evidence>
<dbReference type="Pfam" id="PF00512">
    <property type="entry name" value="HisKA"/>
    <property type="match status" value="1"/>
</dbReference>
<dbReference type="EMBL" id="JAATJM010000001">
    <property type="protein sequence ID" value="NJC41601.1"/>
    <property type="molecule type" value="Genomic_DNA"/>
</dbReference>
<dbReference type="Pfam" id="PF02518">
    <property type="entry name" value="HATPase_c"/>
    <property type="match status" value="1"/>
</dbReference>
<evidence type="ECO:0000259" key="9">
    <source>
        <dbReference type="PROSITE" id="PS50046"/>
    </source>
</evidence>
<feature type="domain" description="Response regulatory" evidence="11">
    <location>
        <begin position="600"/>
        <end position="712"/>
    </location>
</feature>
<evidence type="ECO:0000313" key="13">
    <source>
        <dbReference type="Proteomes" id="UP000587415"/>
    </source>
</evidence>
<keyword evidence="13" id="KW-1185">Reference proteome</keyword>
<evidence type="ECO:0000256" key="5">
    <source>
        <dbReference type="ARBA" id="ARBA00022679"/>
    </source>
</evidence>
<keyword evidence="5" id="KW-0808">Transferase</keyword>
<dbReference type="SUPFAM" id="SSF55874">
    <property type="entry name" value="ATPase domain of HSP90 chaperone/DNA topoisomerase II/histidine kinase"/>
    <property type="match status" value="1"/>
</dbReference>
<dbReference type="Gene3D" id="3.30.450.40">
    <property type="match status" value="1"/>
</dbReference>
<dbReference type="InterPro" id="IPR003661">
    <property type="entry name" value="HisK_dim/P_dom"/>
</dbReference>
<keyword evidence="4 7" id="KW-0597">Phosphoprotein</keyword>
<dbReference type="SUPFAM" id="SSF55785">
    <property type="entry name" value="PYP-like sensor domain (PAS domain)"/>
    <property type="match status" value="1"/>
</dbReference>